<evidence type="ECO:0000313" key="3">
    <source>
        <dbReference type="EMBL" id="SLM12401.1"/>
    </source>
</evidence>
<evidence type="ECO:0000259" key="2">
    <source>
        <dbReference type="Pfam" id="PF13635"/>
    </source>
</evidence>
<name>A0A3P3XHZ3_9SPIR</name>
<organism evidence="3">
    <name type="scientific">uncultured spirochete</name>
    <dbReference type="NCBI Taxonomy" id="156406"/>
    <lineage>
        <taxon>Bacteria</taxon>
        <taxon>Pseudomonadati</taxon>
        <taxon>Spirochaetota</taxon>
        <taxon>Spirochaetia</taxon>
        <taxon>Spirochaetales</taxon>
        <taxon>environmental samples</taxon>
    </lineage>
</organism>
<dbReference type="PANTHER" id="PTHR43566">
    <property type="entry name" value="CONSERVED PROTEIN"/>
    <property type="match status" value="1"/>
</dbReference>
<dbReference type="PANTHER" id="PTHR43566:SF2">
    <property type="entry name" value="DUF4143 DOMAIN-CONTAINING PROTEIN"/>
    <property type="match status" value="1"/>
</dbReference>
<dbReference type="Pfam" id="PF13173">
    <property type="entry name" value="AAA_14"/>
    <property type="match status" value="1"/>
</dbReference>
<evidence type="ECO:0000259" key="1">
    <source>
        <dbReference type="Pfam" id="PF13173"/>
    </source>
</evidence>
<dbReference type="InterPro" id="IPR011335">
    <property type="entry name" value="Restrct_endonuc-II-like"/>
</dbReference>
<evidence type="ECO:0008006" key="4">
    <source>
        <dbReference type="Google" id="ProtNLM"/>
    </source>
</evidence>
<dbReference type="InterPro" id="IPR027417">
    <property type="entry name" value="P-loop_NTPase"/>
</dbReference>
<dbReference type="InterPro" id="IPR041682">
    <property type="entry name" value="AAA_14"/>
</dbReference>
<dbReference type="Pfam" id="PF13635">
    <property type="entry name" value="DUF4143"/>
    <property type="match status" value="1"/>
</dbReference>
<accession>A0A3P3XHZ3</accession>
<gene>
    <name evidence="3" type="ORF">SPIROBIBN47_250025</name>
</gene>
<sequence length="440" mass="49971">MLGKSGSDPDLQIIFKKRGQTPKLKKNSKPRPAIAICKFNFQLAKAKHFYYHSYMIPRIAEHRIRSLCAQFPAIIITGPRQSGKTTLAKALFPDRPYLNLELPDTLERISHDPRGTLYPLRRSGAVIDEAQRFPEISSWLQGIIDEEPKAGTWILTGSDQPGLRQSVSQTLVGRAAYARLFPFVSDELSGNPIFSSSSTDEIIQRGWYPPLFDRPFVPSDWYEQYVALYLERDLSRLINIKDLSQFRKFFSLCAGRTGQLLNLSDLARDTGTSHTTARSWLSVLEQSFIVFELQPFYRNFQKRIIKSPKLYFYDSGLAAWLIGIREPGQVTNHPLRGNLFETMVIADIIKRSEAIGTGERFSFWNAPSSGEVDLVIERGTEISAIEVKSTATFRPELASGLEKWSRLASLPPERLAIAYDGNERFQFKGINIIPWRAFGQ</sequence>
<dbReference type="AlphaFoldDB" id="A0A3P3XHZ3"/>
<protein>
    <recommendedName>
        <fullName evidence="4">AAA family ATPase</fullName>
    </recommendedName>
</protein>
<feature type="domain" description="DUF4143" evidence="2">
    <location>
        <begin position="231"/>
        <end position="389"/>
    </location>
</feature>
<feature type="domain" description="AAA" evidence="1">
    <location>
        <begin position="71"/>
        <end position="187"/>
    </location>
</feature>
<dbReference type="SUPFAM" id="SSF52540">
    <property type="entry name" value="P-loop containing nucleoside triphosphate hydrolases"/>
    <property type="match status" value="1"/>
</dbReference>
<reference evidence="3" key="1">
    <citation type="submission" date="2017-02" db="EMBL/GenBank/DDBJ databases">
        <authorList>
            <person name="Regsiter A."/>
            <person name="William W."/>
        </authorList>
    </citation>
    <scope>NUCLEOTIDE SEQUENCE</scope>
    <source>
        <strain evidence="3">Bib</strain>
    </source>
</reference>
<proteinExistence type="predicted"/>
<dbReference type="EMBL" id="FWDM01000018">
    <property type="protein sequence ID" value="SLM12401.1"/>
    <property type="molecule type" value="Genomic_DNA"/>
</dbReference>
<dbReference type="SUPFAM" id="SSF52980">
    <property type="entry name" value="Restriction endonuclease-like"/>
    <property type="match status" value="1"/>
</dbReference>
<dbReference type="InterPro" id="IPR025420">
    <property type="entry name" value="DUF4143"/>
</dbReference>